<name>A0ABV3L4R1_9RHOB</name>
<dbReference type="Pfam" id="PF00056">
    <property type="entry name" value="Ldh_1_N"/>
    <property type="match status" value="1"/>
</dbReference>
<organism evidence="11 12">
    <name type="scientific">Meridianimarinicoccus marinus</name>
    <dbReference type="NCBI Taxonomy" id="3231483"/>
    <lineage>
        <taxon>Bacteria</taxon>
        <taxon>Pseudomonadati</taxon>
        <taxon>Pseudomonadota</taxon>
        <taxon>Alphaproteobacteria</taxon>
        <taxon>Rhodobacterales</taxon>
        <taxon>Paracoccaceae</taxon>
        <taxon>Meridianimarinicoccus</taxon>
    </lineage>
</organism>
<protein>
    <recommendedName>
        <fullName evidence="4 8">L-lactate dehydrogenase</fullName>
        <shortName evidence="8">L-LDH</shortName>
        <ecNumber evidence="4 8">1.1.1.27</ecNumber>
    </recommendedName>
</protein>
<dbReference type="PRINTS" id="PR00086">
    <property type="entry name" value="LLDHDRGNASE"/>
</dbReference>
<accession>A0ABV3L4R1</accession>
<feature type="binding site" evidence="8">
    <location>
        <position position="85"/>
    </location>
    <ligand>
        <name>substrate</name>
    </ligand>
</feature>
<evidence type="ECO:0000313" key="11">
    <source>
        <dbReference type="EMBL" id="MEV8466080.1"/>
    </source>
</evidence>
<evidence type="ECO:0000256" key="2">
    <source>
        <dbReference type="ARBA" id="ARBA00004843"/>
    </source>
</evidence>
<proteinExistence type="inferred from homology"/>
<feature type="binding site" evidence="8">
    <location>
        <position position="79"/>
    </location>
    <ligand>
        <name>substrate</name>
    </ligand>
</feature>
<keyword evidence="6 8" id="KW-0520">NAD</keyword>
<dbReference type="InterPro" id="IPR001236">
    <property type="entry name" value="Lactate/malate_DH_N"/>
</dbReference>
<reference evidence="11 12" key="1">
    <citation type="submission" date="2024-07" db="EMBL/GenBank/DDBJ databases">
        <authorList>
            <person name="Kang M."/>
        </authorList>
    </citation>
    <scope>NUCLEOTIDE SEQUENCE [LARGE SCALE GENOMIC DNA]</scope>
    <source>
        <strain evidence="11 12">DFM31</strain>
    </source>
</reference>
<feature type="binding site" evidence="8">
    <location>
        <position position="150"/>
    </location>
    <ligand>
        <name>beta-D-fructose 1,6-bisphosphate</name>
        <dbReference type="ChEBI" id="CHEBI:32966"/>
        <note>allosteric activator</note>
    </ligand>
</feature>
<feature type="domain" description="Lactate/malate dehydrogenase C-terminal" evidence="10">
    <location>
        <begin position="142"/>
        <end position="307"/>
    </location>
</feature>
<feature type="binding site" evidence="8">
    <location>
        <position position="11"/>
    </location>
    <ligand>
        <name>NAD(+)</name>
        <dbReference type="ChEBI" id="CHEBI:57540"/>
    </ligand>
</feature>
<dbReference type="RefSeq" id="WP_366191886.1">
    <property type="nucleotide sequence ID" value="NZ_JBFBVU010000003.1"/>
</dbReference>
<evidence type="ECO:0000256" key="7">
    <source>
        <dbReference type="ARBA" id="ARBA00049258"/>
    </source>
</evidence>
<feature type="binding site" evidence="8">
    <location>
        <position position="62"/>
    </location>
    <ligand>
        <name>NAD(+)</name>
        <dbReference type="ChEBI" id="CHEBI:57540"/>
    </ligand>
</feature>
<sequence length="313" mass="32236">MKLGIVGAGMVGSTAAYAVALMGHVSEIVLVDQNAALARAQADDIAHAMPFAAATQVRSGGYADLAGASVIIIAAGVSQKPGETRLDLLGRNAAVFRAVLSETMTVAPQAILLVATNPVDVMTGITARLTGQPPARVIGSGTTLDSARFRDLLARALNVAPRSVHAYVLGEHGDSEVLAWSSARVGALTLDAAAAQTGRPLTLEIREKIDTGVRRAAYAIIEGKGATYHGIGAALARLVAAINGNERSVHSVSTMTTQIVGVHGVPLSLPRVLGRDGVEAELVPDLDTSEQAALADSARLLKQTLESVPLQPL</sequence>
<dbReference type="InterPro" id="IPR036291">
    <property type="entry name" value="NAD(P)-bd_dom_sf"/>
</dbReference>
<keyword evidence="8" id="KW-0597">Phosphoprotein</keyword>
<dbReference type="SUPFAM" id="SSF56327">
    <property type="entry name" value="LDH C-terminal domain-like"/>
    <property type="match status" value="1"/>
</dbReference>
<feature type="binding site" evidence="8">
    <location>
        <position position="140"/>
    </location>
    <ligand>
        <name>NAD(+)</name>
        <dbReference type="ChEBI" id="CHEBI:57540"/>
    </ligand>
</feature>
<evidence type="ECO:0000256" key="4">
    <source>
        <dbReference type="ARBA" id="ARBA00012967"/>
    </source>
</evidence>
<dbReference type="InterPro" id="IPR018177">
    <property type="entry name" value="L-lactate_DH_AS"/>
</dbReference>
<gene>
    <name evidence="8" type="primary">ldh</name>
    <name evidence="11" type="ORF">AB0T83_04680</name>
</gene>
<evidence type="ECO:0000256" key="3">
    <source>
        <dbReference type="ARBA" id="ARBA00006054"/>
    </source>
</evidence>
<comment type="pathway">
    <text evidence="2 8">Fermentation; pyruvate fermentation to lactate; (S)-lactate from pyruvate: step 1/1.</text>
</comment>
<dbReference type="HAMAP" id="MF_00488">
    <property type="entry name" value="Lactate_dehydrog"/>
    <property type="match status" value="1"/>
</dbReference>
<dbReference type="PANTHER" id="PTHR43128">
    <property type="entry name" value="L-2-HYDROXYCARBOXYLATE DEHYDROGENASE (NAD(P)(+))"/>
    <property type="match status" value="1"/>
</dbReference>
<feature type="active site" description="Proton acceptor" evidence="8">
    <location>
        <position position="172"/>
    </location>
</feature>
<evidence type="ECO:0000313" key="12">
    <source>
        <dbReference type="Proteomes" id="UP001553161"/>
    </source>
</evidence>
<dbReference type="PROSITE" id="PS00064">
    <property type="entry name" value="L_LDH"/>
    <property type="match status" value="1"/>
</dbReference>
<dbReference type="Gene3D" id="3.90.110.10">
    <property type="entry name" value="Lactate dehydrogenase/glycoside hydrolase, family 4, C-terminal"/>
    <property type="match status" value="1"/>
</dbReference>
<dbReference type="PANTHER" id="PTHR43128:SF16">
    <property type="entry name" value="L-LACTATE DEHYDROGENASE"/>
    <property type="match status" value="1"/>
</dbReference>
<dbReference type="PIRSF" id="PIRSF000102">
    <property type="entry name" value="Lac_mal_DH"/>
    <property type="match status" value="1"/>
</dbReference>
<dbReference type="SUPFAM" id="SSF51735">
    <property type="entry name" value="NAD(P)-binding Rossmann-fold domains"/>
    <property type="match status" value="1"/>
</dbReference>
<keyword evidence="5 8" id="KW-0560">Oxidoreductase</keyword>
<feature type="binding site" evidence="8">
    <location>
        <begin position="117"/>
        <end position="120"/>
    </location>
    <ligand>
        <name>substrate</name>
    </ligand>
</feature>
<dbReference type="NCBIfam" id="TIGR01771">
    <property type="entry name" value="L-LDH-NAD"/>
    <property type="match status" value="1"/>
</dbReference>
<dbReference type="InterPro" id="IPR011304">
    <property type="entry name" value="L-lactate_DH"/>
</dbReference>
<keyword evidence="8" id="KW-0963">Cytoplasm</keyword>
<evidence type="ECO:0000256" key="8">
    <source>
        <dbReference type="HAMAP-Rule" id="MF_00488"/>
    </source>
</evidence>
<feature type="binding site" evidence="8">
    <location>
        <begin position="145"/>
        <end position="148"/>
    </location>
    <ligand>
        <name>substrate</name>
    </ligand>
</feature>
<dbReference type="EMBL" id="JBFBVU010000003">
    <property type="protein sequence ID" value="MEV8466080.1"/>
    <property type="molecule type" value="Genomic_DNA"/>
</dbReference>
<keyword evidence="8" id="KW-0021">Allosteric enzyme</keyword>
<dbReference type="InterPro" id="IPR015955">
    <property type="entry name" value="Lactate_DH/Glyco_Ohase_4_C"/>
</dbReference>
<dbReference type="Proteomes" id="UP001553161">
    <property type="component" value="Unassembled WGS sequence"/>
</dbReference>
<comment type="activity regulation">
    <text evidence="8">Allosterically activated by fructose 1,6-bisphosphate (FBP).</text>
</comment>
<feature type="binding site" evidence="8">
    <location>
        <begin position="76"/>
        <end position="77"/>
    </location>
    <ligand>
        <name>NAD(+)</name>
        <dbReference type="ChEBI" id="CHEBI:57540"/>
    </ligand>
</feature>
<comment type="caution">
    <text evidence="11">The sequence shown here is derived from an EMBL/GenBank/DDBJ whole genome shotgun (WGS) entry which is preliminary data.</text>
</comment>
<feature type="binding site" evidence="8">
    <location>
        <position position="227"/>
    </location>
    <ligand>
        <name>substrate</name>
    </ligand>
</feature>
<dbReference type="InterPro" id="IPR001557">
    <property type="entry name" value="L-lactate/malate_DH"/>
</dbReference>
<comment type="caution">
    <text evidence="8">Lacks conserved residue(s) required for the propagation of feature annotation.</text>
</comment>
<comment type="function">
    <text evidence="8">Catalyzes the conversion of lactate to pyruvate.</text>
</comment>
<feature type="binding site" evidence="8">
    <location>
        <begin position="115"/>
        <end position="117"/>
    </location>
    <ligand>
        <name>NAD(+)</name>
        <dbReference type="ChEBI" id="CHEBI:57540"/>
    </ligand>
</feature>
<dbReference type="InterPro" id="IPR022383">
    <property type="entry name" value="Lactate/malate_DH_C"/>
</dbReference>
<evidence type="ECO:0000256" key="6">
    <source>
        <dbReference type="ARBA" id="ARBA00023027"/>
    </source>
</evidence>
<evidence type="ECO:0000259" key="9">
    <source>
        <dbReference type="Pfam" id="PF00056"/>
    </source>
</evidence>
<dbReference type="Gene3D" id="3.40.50.720">
    <property type="entry name" value="NAD(P)-binding Rossmann-like Domain"/>
    <property type="match status" value="1"/>
</dbReference>
<dbReference type="GO" id="GO:0004459">
    <property type="term" value="F:L-lactate dehydrogenase (NAD+) activity"/>
    <property type="evidence" value="ECO:0007669"/>
    <property type="project" value="UniProtKB-EC"/>
</dbReference>
<comment type="subcellular location">
    <subcellularLocation>
        <location evidence="8">Cytoplasm</location>
    </subcellularLocation>
</comment>
<keyword evidence="12" id="KW-1185">Reference proteome</keyword>
<evidence type="ECO:0000256" key="5">
    <source>
        <dbReference type="ARBA" id="ARBA00023002"/>
    </source>
</evidence>
<feature type="binding site" evidence="8">
    <location>
        <position position="32"/>
    </location>
    <ligand>
        <name>NAD(+)</name>
        <dbReference type="ChEBI" id="CHEBI:57540"/>
    </ligand>
</feature>
<feature type="modified residue" description="Phosphotyrosine" evidence="8">
    <location>
        <position position="218"/>
    </location>
</feature>
<feature type="binding site" evidence="8">
    <location>
        <position position="165"/>
    </location>
    <ligand>
        <name>beta-D-fructose 1,6-bisphosphate</name>
        <dbReference type="ChEBI" id="CHEBI:32966"/>
        <note>allosteric activator</note>
    </ligand>
</feature>
<comment type="function">
    <text evidence="1">Catalyzes the reversible oxidation of malate to oxaloacetate.</text>
</comment>
<dbReference type="Pfam" id="PF02866">
    <property type="entry name" value="Ldh_1_C"/>
    <property type="match status" value="1"/>
</dbReference>
<comment type="subunit">
    <text evidence="8">Homotetramer.</text>
</comment>
<evidence type="ECO:0000256" key="1">
    <source>
        <dbReference type="ARBA" id="ARBA00003966"/>
    </source>
</evidence>
<dbReference type="EC" id="1.1.1.27" evidence="4 8"/>
<feature type="domain" description="Lactate/malate dehydrogenase N-terminal" evidence="9">
    <location>
        <begin position="1"/>
        <end position="139"/>
    </location>
</feature>
<comment type="similarity">
    <text evidence="3 8">Belongs to the LDH/MDH superfamily. LDH family.</text>
</comment>
<comment type="catalytic activity">
    <reaction evidence="7 8">
        <text>(S)-lactate + NAD(+) = pyruvate + NADH + H(+)</text>
        <dbReference type="Rhea" id="RHEA:23444"/>
        <dbReference type="ChEBI" id="CHEBI:15361"/>
        <dbReference type="ChEBI" id="CHEBI:15378"/>
        <dbReference type="ChEBI" id="CHEBI:16651"/>
        <dbReference type="ChEBI" id="CHEBI:57540"/>
        <dbReference type="ChEBI" id="CHEBI:57945"/>
        <dbReference type="EC" id="1.1.1.27"/>
    </reaction>
</comment>
<evidence type="ECO:0000259" key="10">
    <source>
        <dbReference type="Pfam" id="PF02866"/>
    </source>
</evidence>